<accession>A0A0S4JJJ8</accession>
<dbReference type="GO" id="GO:0005737">
    <property type="term" value="C:cytoplasm"/>
    <property type="evidence" value="ECO:0007669"/>
    <property type="project" value="TreeGrafter"/>
</dbReference>
<dbReference type="InterPro" id="IPR042203">
    <property type="entry name" value="Leu/Phe-tRNA_Trfase_C"/>
</dbReference>
<dbReference type="OrthoDB" id="2122564at2759"/>
<keyword evidence="3" id="KW-0012">Acyltransferase</keyword>
<gene>
    <name evidence="5" type="ORF">BSAL_25850</name>
</gene>
<keyword evidence="2 5" id="KW-0808">Transferase</keyword>
<dbReference type="EMBL" id="CYKH01001806">
    <property type="protein sequence ID" value="CUG90271.1"/>
    <property type="molecule type" value="Genomic_DNA"/>
</dbReference>
<dbReference type="Proteomes" id="UP000051952">
    <property type="component" value="Unassembled WGS sequence"/>
</dbReference>
<name>A0A0S4JJJ8_BODSA</name>
<dbReference type="InterPro" id="IPR004616">
    <property type="entry name" value="Leu/Phe-tRNA_Trfase"/>
</dbReference>
<evidence type="ECO:0000256" key="3">
    <source>
        <dbReference type="ARBA" id="ARBA00023315"/>
    </source>
</evidence>
<feature type="compositionally biased region" description="Acidic residues" evidence="4">
    <location>
        <begin position="50"/>
        <end position="59"/>
    </location>
</feature>
<dbReference type="OMA" id="CAVELWD"/>
<dbReference type="InterPro" id="IPR016181">
    <property type="entry name" value="Acyl_CoA_acyltransferase"/>
</dbReference>
<evidence type="ECO:0000256" key="4">
    <source>
        <dbReference type="SAM" id="MobiDB-lite"/>
    </source>
</evidence>
<dbReference type="GO" id="GO:0030163">
    <property type="term" value="P:protein catabolic process"/>
    <property type="evidence" value="ECO:0007669"/>
    <property type="project" value="InterPro"/>
</dbReference>
<feature type="region of interest" description="Disordered" evidence="4">
    <location>
        <begin position="30"/>
        <end position="64"/>
    </location>
</feature>
<evidence type="ECO:0000256" key="2">
    <source>
        <dbReference type="ARBA" id="ARBA00022679"/>
    </source>
</evidence>
<keyword evidence="1" id="KW-0963">Cytoplasm</keyword>
<proteinExistence type="predicted"/>
<dbReference type="PANTHER" id="PTHR30098">
    <property type="entry name" value="LEUCYL/PHENYLALANYL-TRNA--PROTEIN TRANSFERASE"/>
    <property type="match status" value="1"/>
</dbReference>
<dbReference type="PANTHER" id="PTHR30098:SF7">
    <property type="entry name" value="LEUCYL_PHENYLALANYL-TRNA PROTEIN TRANSFERASE"/>
    <property type="match status" value="1"/>
</dbReference>
<keyword evidence="6" id="KW-1185">Reference proteome</keyword>
<evidence type="ECO:0000313" key="5">
    <source>
        <dbReference type="EMBL" id="CUG90271.1"/>
    </source>
</evidence>
<protein>
    <submittedName>
        <fullName evidence="5">Leucyl/phenylalanyl-tRNA protein transferase, putative</fullName>
    </submittedName>
</protein>
<evidence type="ECO:0000256" key="1">
    <source>
        <dbReference type="ARBA" id="ARBA00022490"/>
    </source>
</evidence>
<reference evidence="6" key="1">
    <citation type="submission" date="2015-09" db="EMBL/GenBank/DDBJ databases">
        <authorList>
            <consortium name="Pathogen Informatics"/>
        </authorList>
    </citation>
    <scope>NUCLEOTIDE SEQUENCE [LARGE SCALE GENOMIC DNA]</scope>
    <source>
        <strain evidence="6">Lake Konstanz</strain>
    </source>
</reference>
<evidence type="ECO:0000313" key="6">
    <source>
        <dbReference type="Proteomes" id="UP000051952"/>
    </source>
</evidence>
<dbReference type="Gene3D" id="3.40.630.70">
    <property type="entry name" value="Leucyl/phenylalanyl-tRNA-protein transferase, C-terminal domain"/>
    <property type="match status" value="1"/>
</dbReference>
<sequence length="424" mass="48357">MAFRIDAYDSFLQLFANKRFEVVSFAPQPVETAKRRTSAKKKKSDKANSDDEIDPDDTPEQPLHVPLASHEDLDSGLQKVALVSLRPNTSFHISVRLTDTFDDEKHQDSDVLRLTSKTTLYCKILSPRSLLTEKHFHCLTDEEMIRVLVLHPSDWMTCLIEWKQKRNVQSLMSRLYYDGLFTISSTRHDFLLSIPNGNPRYGIDFEKCTPGCWTHSKKVRRLLQGKITRPHTPSTSDDVVPAAPSLPEQQRGDCSLRVVVNRNFEDTMNRALAYHTAKGGTWMTDSLIKAMSLMSAIGSAHGVRLCAVELWDVSTNELLAGCLGFALGSVYHDFTMFTCVRSDASYGSLITKVLAAALHDCGYRLWYWGFRVDYMSAFEGRYGACEWPRDQFYELWAKHRAELPLWHVMEYLNEGKGLLKQLTL</sequence>
<dbReference type="AlphaFoldDB" id="A0A0S4JJJ8"/>
<dbReference type="GO" id="GO:0008914">
    <property type="term" value="F:leucyl-tRNA--protein transferase activity"/>
    <property type="evidence" value="ECO:0007669"/>
    <property type="project" value="InterPro"/>
</dbReference>
<feature type="compositionally biased region" description="Basic residues" evidence="4">
    <location>
        <begin position="35"/>
        <end position="44"/>
    </location>
</feature>
<organism evidence="5 6">
    <name type="scientific">Bodo saltans</name>
    <name type="common">Flagellated protozoan</name>
    <dbReference type="NCBI Taxonomy" id="75058"/>
    <lineage>
        <taxon>Eukaryota</taxon>
        <taxon>Discoba</taxon>
        <taxon>Euglenozoa</taxon>
        <taxon>Kinetoplastea</taxon>
        <taxon>Metakinetoplastina</taxon>
        <taxon>Eubodonida</taxon>
        <taxon>Bodonidae</taxon>
        <taxon>Bodo</taxon>
    </lineage>
</organism>
<dbReference type="Pfam" id="PF03588">
    <property type="entry name" value="Leu_Phe_trans"/>
    <property type="match status" value="1"/>
</dbReference>
<dbReference type="VEuPathDB" id="TriTrypDB:BSAL_25850"/>
<dbReference type="SUPFAM" id="SSF55729">
    <property type="entry name" value="Acyl-CoA N-acyltransferases (Nat)"/>
    <property type="match status" value="1"/>
</dbReference>